<dbReference type="NCBIfam" id="TIGR00847">
    <property type="entry name" value="ccoS"/>
    <property type="match status" value="1"/>
</dbReference>
<dbReference type="InterPro" id="IPR004714">
    <property type="entry name" value="Cyt_oxidase_maturation_cbb3"/>
</dbReference>
<gene>
    <name evidence="1" type="primary">ccoS</name>
    <name evidence="1" type="ORF">L0U89_12790</name>
</gene>
<accession>A0ABS9BV49</accession>
<proteinExistence type="predicted"/>
<name>A0ABS9BV49_9BACT</name>
<evidence type="ECO:0000313" key="2">
    <source>
        <dbReference type="Proteomes" id="UP001201449"/>
    </source>
</evidence>
<keyword evidence="2" id="KW-1185">Reference proteome</keyword>
<reference evidence="1 2" key="1">
    <citation type="submission" date="2022-01" db="EMBL/GenBank/DDBJ databases">
        <title>Mariniradius saccharolyticus sp. nov., isolated from sediment of a river.</title>
        <authorList>
            <person name="Liu H."/>
        </authorList>
    </citation>
    <scope>NUCLEOTIDE SEQUENCE [LARGE SCALE GENOMIC DNA]</scope>
    <source>
        <strain evidence="1 2">RY-2</strain>
    </source>
</reference>
<dbReference type="EMBL" id="JAKEVZ010000009">
    <property type="protein sequence ID" value="MCF1751944.1"/>
    <property type="molecule type" value="Genomic_DNA"/>
</dbReference>
<protein>
    <submittedName>
        <fullName evidence="1">Cbb3-type cytochrome oxidase assembly protein CcoS</fullName>
    </submittedName>
</protein>
<dbReference type="Proteomes" id="UP001201449">
    <property type="component" value="Unassembled WGS sequence"/>
</dbReference>
<sequence length="60" mass="6810">MEVIFVLIAVSLVLAGSFLFLFFRAVKSGQFEDDQTPAIRMLFENEIKTNEKKVPSTKSK</sequence>
<comment type="caution">
    <text evidence="1">The sequence shown here is derived from an EMBL/GenBank/DDBJ whole genome shotgun (WGS) entry which is preliminary data.</text>
</comment>
<dbReference type="Pfam" id="PF03597">
    <property type="entry name" value="FixS"/>
    <property type="match status" value="1"/>
</dbReference>
<dbReference type="PANTHER" id="PTHR41532:SF1">
    <property type="entry name" value="FIXS PROTEIN"/>
    <property type="match status" value="1"/>
</dbReference>
<organism evidence="1 2">
    <name type="scientific">Mariniradius sediminis</name>
    <dbReference type="NCBI Taxonomy" id="2909237"/>
    <lineage>
        <taxon>Bacteria</taxon>
        <taxon>Pseudomonadati</taxon>
        <taxon>Bacteroidota</taxon>
        <taxon>Cytophagia</taxon>
        <taxon>Cytophagales</taxon>
        <taxon>Cyclobacteriaceae</taxon>
        <taxon>Mariniradius</taxon>
    </lineage>
</organism>
<dbReference type="RefSeq" id="WP_008623810.1">
    <property type="nucleotide sequence ID" value="NZ_JAKEVZ010000009.1"/>
</dbReference>
<evidence type="ECO:0000313" key="1">
    <source>
        <dbReference type="EMBL" id="MCF1751944.1"/>
    </source>
</evidence>
<dbReference type="PANTHER" id="PTHR41532">
    <property type="entry name" value="FIXS PROTEIN"/>
    <property type="match status" value="1"/>
</dbReference>